<dbReference type="InterPro" id="IPR043427">
    <property type="entry name" value="YscJ/FliF"/>
</dbReference>
<dbReference type="GO" id="GO:0009431">
    <property type="term" value="C:bacterial-type flagellum basal body, MS ring"/>
    <property type="evidence" value="ECO:0007669"/>
    <property type="project" value="InterPro"/>
</dbReference>
<dbReference type="PIRSF" id="PIRSF004862">
    <property type="entry name" value="FliF"/>
    <property type="match status" value="1"/>
</dbReference>
<keyword evidence="7 11" id="KW-0472">Membrane</keyword>
<dbReference type="PANTHER" id="PTHR30046">
    <property type="entry name" value="FLAGELLAR M-RING PROTEIN"/>
    <property type="match status" value="1"/>
</dbReference>
<dbReference type="EMBL" id="JMIW01000006">
    <property type="protein sequence ID" value="KEO89259.1"/>
    <property type="molecule type" value="Genomic_DNA"/>
</dbReference>
<dbReference type="Proteomes" id="UP000027647">
    <property type="component" value="Unassembled WGS sequence"/>
</dbReference>
<comment type="similarity">
    <text evidence="3 9">Belongs to the FliF family.</text>
</comment>
<evidence type="ECO:0000256" key="3">
    <source>
        <dbReference type="ARBA" id="ARBA00007971"/>
    </source>
</evidence>
<evidence type="ECO:0000259" key="13">
    <source>
        <dbReference type="Pfam" id="PF08345"/>
    </source>
</evidence>
<evidence type="ECO:0000256" key="9">
    <source>
        <dbReference type="PIRNR" id="PIRNR004862"/>
    </source>
</evidence>
<dbReference type="InterPro" id="IPR045851">
    <property type="entry name" value="AMP-bd_C_sf"/>
</dbReference>
<gene>
    <name evidence="14" type="ORF">EH31_14630</name>
</gene>
<proteinExistence type="inferred from homology"/>
<dbReference type="GO" id="GO:0003774">
    <property type="term" value="F:cytoskeletal motor activity"/>
    <property type="evidence" value="ECO:0007669"/>
    <property type="project" value="InterPro"/>
</dbReference>
<keyword evidence="8 9" id="KW-0975">Bacterial flagellum</keyword>
<dbReference type="InterPro" id="IPR006182">
    <property type="entry name" value="FliF_N_dom"/>
</dbReference>
<feature type="compositionally biased region" description="Acidic residues" evidence="10">
    <location>
        <begin position="502"/>
        <end position="517"/>
    </location>
</feature>
<keyword evidence="4" id="KW-1003">Cell membrane</keyword>
<dbReference type="Pfam" id="PF08345">
    <property type="entry name" value="YscJ_FliF_C"/>
    <property type="match status" value="1"/>
</dbReference>
<dbReference type="RefSeq" id="WP_051699273.1">
    <property type="nucleotide sequence ID" value="NZ_JMIW01000006.1"/>
</dbReference>
<comment type="function">
    <text evidence="9">The M ring may be actively involved in energy transduction.</text>
</comment>
<dbReference type="InterPro" id="IPR000067">
    <property type="entry name" value="FlgMring_FliF"/>
</dbReference>
<dbReference type="Gene3D" id="3.30.300.30">
    <property type="match status" value="1"/>
</dbReference>
<protein>
    <recommendedName>
        <fullName evidence="9">Flagellar M-ring protein</fullName>
    </recommendedName>
</protein>
<feature type="transmembrane region" description="Helical" evidence="11">
    <location>
        <begin position="451"/>
        <end position="473"/>
    </location>
</feature>
<feature type="domain" description="Flagellar M-ring N-terminal" evidence="12">
    <location>
        <begin position="71"/>
        <end position="245"/>
    </location>
</feature>
<dbReference type="NCBIfam" id="TIGR00206">
    <property type="entry name" value="fliF"/>
    <property type="match status" value="1"/>
</dbReference>
<comment type="caution">
    <text evidence="14">The sequence shown here is derived from an EMBL/GenBank/DDBJ whole genome shotgun (WGS) entry which is preliminary data.</text>
</comment>
<evidence type="ECO:0000256" key="6">
    <source>
        <dbReference type="ARBA" id="ARBA00022989"/>
    </source>
</evidence>
<evidence type="ECO:0000256" key="2">
    <source>
        <dbReference type="ARBA" id="ARBA00004651"/>
    </source>
</evidence>
<dbReference type="STRING" id="1044.EH31_14630"/>
<dbReference type="Pfam" id="PF01514">
    <property type="entry name" value="YscJ_FliF"/>
    <property type="match status" value="1"/>
</dbReference>
<evidence type="ECO:0000259" key="12">
    <source>
        <dbReference type="Pfam" id="PF01514"/>
    </source>
</evidence>
<feature type="compositionally biased region" description="Basic and acidic residues" evidence="10">
    <location>
        <begin position="297"/>
        <end position="316"/>
    </location>
</feature>
<keyword evidence="6 11" id="KW-1133">Transmembrane helix</keyword>
<reference evidence="14 15" key="1">
    <citation type="submission" date="2014-04" db="EMBL/GenBank/DDBJ databases">
        <title>A comprehensive comparison of genomes of Erythrobacter spp. strains.</title>
        <authorList>
            <person name="Zheng Q."/>
        </authorList>
    </citation>
    <scope>NUCLEOTIDE SEQUENCE [LARGE SCALE GENOMIC DNA]</scope>
    <source>
        <strain evidence="14 15">DSM 6997</strain>
    </source>
</reference>
<evidence type="ECO:0000256" key="4">
    <source>
        <dbReference type="ARBA" id="ARBA00022475"/>
    </source>
</evidence>
<feature type="domain" description="Flagellar M-ring C-terminal" evidence="13">
    <location>
        <begin position="273"/>
        <end position="436"/>
    </location>
</feature>
<organism evidence="14 15">
    <name type="scientific">Erythrobacter longus</name>
    <dbReference type="NCBI Taxonomy" id="1044"/>
    <lineage>
        <taxon>Bacteria</taxon>
        <taxon>Pseudomonadati</taxon>
        <taxon>Pseudomonadota</taxon>
        <taxon>Alphaproteobacteria</taxon>
        <taxon>Sphingomonadales</taxon>
        <taxon>Erythrobacteraceae</taxon>
        <taxon>Erythrobacter/Porphyrobacter group</taxon>
        <taxon>Erythrobacter</taxon>
    </lineage>
</organism>
<evidence type="ECO:0000313" key="14">
    <source>
        <dbReference type="EMBL" id="KEO89259.1"/>
    </source>
</evidence>
<evidence type="ECO:0000256" key="1">
    <source>
        <dbReference type="ARBA" id="ARBA00004117"/>
    </source>
</evidence>
<feature type="transmembrane region" description="Helical" evidence="11">
    <location>
        <begin position="50"/>
        <end position="70"/>
    </location>
</feature>
<dbReference type="GO" id="GO:0005886">
    <property type="term" value="C:plasma membrane"/>
    <property type="evidence" value="ECO:0007669"/>
    <property type="project" value="UniProtKB-SubCell"/>
</dbReference>
<name>A0A074M784_ERYLO</name>
<keyword evidence="5 11" id="KW-0812">Transmembrane</keyword>
<dbReference type="eggNOG" id="COG1766">
    <property type="taxonomic scope" value="Bacteria"/>
</dbReference>
<feature type="compositionally biased region" description="Low complexity" evidence="10">
    <location>
        <begin position="343"/>
        <end position="357"/>
    </location>
</feature>
<evidence type="ECO:0000256" key="5">
    <source>
        <dbReference type="ARBA" id="ARBA00022692"/>
    </source>
</evidence>
<evidence type="ECO:0000256" key="11">
    <source>
        <dbReference type="SAM" id="Phobius"/>
    </source>
</evidence>
<dbReference type="AlphaFoldDB" id="A0A074M784"/>
<dbReference type="GO" id="GO:0071973">
    <property type="term" value="P:bacterial-type flagellum-dependent cell motility"/>
    <property type="evidence" value="ECO:0007669"/>
    <property type="project" value="InterPro"/>
</dbReference>
<dbReference type="InterPro" id="IPR013556">
    <property type="entry name" value="Flag_M-ring_C"/>
</dbReference>
<feature type="compositionally biased region" description="Basic residues" evidence="10">
    <location>
        <begin position="489"/>
        <end position="498"/>
    </location>
</feature>
<dbReference type="PRINTS" id="PR01009">
    <property type="entry name" value="FLGMRINGFLIF"/>
</dbReference>
<evidence type="ECO:0000313" key="15">
    <source>
        <dbReference type="Proteomes" id="UP000027647"/>
    </source>
</evidence>
<evidence type="ECO:0000256" key="10">
    <source>
        <dbReference type="SAM" id="MobiDB-lite"/>
    </source>
</evidence>
<feature type="region of interest" description="Disordered" evidence="10">
    <location>
        <begin position="483"/>
        <end position="549"/>
    </location>
</feature>
<dbReference type="PANTHER" id="PTHR30046:SF0">
    <property type="entry name" value="FLAGELLAR M-RING PROTEIN"/>
    <property type="match status" value="1"/>
</dbReference>
<feature type="region of interest" description="Disordered" evidence="10">
    <location>
        <begin position="297"/>
        <end position="361"/>
    </location>
</feature>
<accession>A0A074M784</accession>
<evidence type="ECO:0000256" key="8">
    <source>
        <dbReference type="ARBA" id="ARBA00023143"/>
    </source>
</evidence>
<sequence>MADNSVPVPAQGAIPMGDPAFGAAANGAGGGGGWQAQLNAFTNQPAFKRALPGLIGLGAVSAIGAVYLAISTPPQRILYSSLNDSERAQVVQLLEGGGIDYNIDPSTGILTVAETDLQPAKLLLAGEGGIAAPLGASEMLDSIPLGSSRTLEGERLRLARERELTLTIREIDAVESVRVHLATPERSVFVRENNPPSASVMLRLVNGRSLSQSQVEAIVNLVSGSVPGMTPDNVRVVDQNGRLLSSPREDTLDGLLLQREFEAKLQEQVASLLTPILGEGNFSSQVQAELVREEVTSARESYDQEGVVRSESERNSSRIAAAGPGGIPGAETNTPPDDPDLVEGAPNPDEEAGAAGEAPRDTENAFQRNYELGREVAVTSARPGGLLKLSVAIAVSEAALEAAAPMTAEQLQTLVSAAVGADDGRGDQVEVVVGAFDSSEMPAPAFYEQAWFAQVLRIVAALIAVLLVLLLAVRPLIKAVKGPEDEKAKKAKKDKKSKGKDEDSDPETSEGQSDDDDASGKNGDGGPKDAGLAGDQAPKAIAGEVMNAPGGVTLTPEEIFNQRIETARELALAQPDRAVEVLKRMIVEPEEVSEEPLQEEGA</sequence>
<keyword evidence="15" id="KW-1185">Reference proteome</keyword>
<comment type="subcellular location">
    <subcellularLocation>
        <location evidence="1 9">Bacterial flagellum basal body</location>
    </subcellularLocation>
    <subcellularLocation>
        <location evidence="2">Cell membrane</location>
        <topology evidence="2">Multi-pass membrane protein</topology>
    </subcellularLocation>
</comment>
<evidence type="ECO:0000256" key="7">
    <source>
        <dbReference type="ARBA" id="ARBA00023136"/>
    </source>
</evidence>
<dbReference type="OrthoDB" id="9807026at2"/>